<comment type="caution">
    <text evidence="11">The sequence shown here is derived from an EMBL/GenBank/DDBJ whole genome shotgun (WGS) entry which is preliminary data.</text>
</comment>
<evidence type="ECO:0000256" key="3">
    <source>
        <dbReference type="ARBA" id="ARBA00023015"/>
    </source>
</evidence>
<feature type="domain" description="BHLH" evidence="10">
    <location>
        <begin position="32"/>
        <end position="84"/>
    </location>
</feature>
<dbReference type="Pfam" id="PF00010">
    <property type="entry name" value="HLH"/>
    <property type="match status" value="1"/>
</dbReference>
<dbReference type="PANTHER" id="PTHR11723:SF6">
    <property type="entry name" value="DNA-BINDING PROTEIN INHIBITOR ID-4"/>
    <property type="match status" value="1"/>
</dbReference>
<proteinExistence type="predicted"/>
<dbReference type="SUPFAM" id="SSF47459">
    <property type="entry name" value="HLH, helix-loop-helix DNA-binding domain"/>
    <property type="match status" value="1"/>
</dbReference>
<reference evidence="11 12" key="1">
    <citation type="submission" date="2021-05" db="EMBL/GenBank/DDBJ databases">
        <authorList>
            <person name="Zahm M."/>
            <person name="Klopp C."/>
            <person name="Cabau C."/>
            <person name="Kuhl H."/>
            <person name="Suciu R."/>
            <person name="Ciorpac M."/>
            <person name="Holostenco D."/>
            <person name="Gessner J."/>
            <person name="Wuertz S."/>
            <person name="Hohne C."/>
            <person name="Stock M."/>
            <person name="Gislard M."/>
            <person name="Lluch J."/>
            <person name="Milhes M."/>
            <person name="Lampietro C."/>
            <person name="Lopez Roques C."/>
            <person name="Donnadieu C."/>
            <person name="Du K."/>
            <person name="Schartl M."/>
            <person name="Guiguen Y."/>
        </authorList>
    </citation>
    <scope>NUCLEOTIDE SEQUENCE [LARGE SCALE GENOMIC DNA]</scope>
    <source>
        <strain evidence="11">Hh-F2</strain>
        <tissue evidence="11">Blood</tissue>
    </source>
</reference>
<name>A0ABR1A1I1_HUSHU</name>
<organism evidence="11 12">
    <name type="scientific">Huso huso</name>
    <name type="common">Beluga</name>
    <name type="synonym">Acipenser huso</name>
    <dbReference type="NCBI Taxonomy" id="61971"/>
    <lineage>
        <taxon>Eukaryota</taxon>
        <taxon>Metazoa</taxon>
        <taxon>Chordata</taxon>
        <taxon>Craniata</taxon>
        <taxon>Vertebrata</taxon>
        <taxon>Euteleostomi</taxon>
        <taxon>Actinopterygii</taxon>
        <taxon>Chondrostei</taxon>
        <taxon>Acipenseriformes</taxon>
        <taxon>Acipenseridae</taxon>
        <taxon>Huso</taxon>
    </lineage>
</organism>
<evidence type="ECO:0000256" key="5">
    <source>
        <dbReference type="ARBA" id="ARBA00023242"/>
    </source>
</evidence>
<evidence type="ECO:0000256" key="2">
    <source>
        <dbReference type="ARBA" id="ARBA00022491"/>
    </source>
</evidence>
<dbReference type="InterPro" id="IPR011598">
    <property type="entry name" value="bHLH_dom"/>
</dbReference>
<comment type="subcellular location">
    <subcellularLocation>
        <location evidence="1">Nucleus</location>
    </subcellularLocation>
</comment>
<dbReference type="PANTHER" id="PTHR11723">
    <property type="entry name" value="DNA-BINDING PROTEIN INHIBITOR"/>
    <property type="match status" value="1"/>
</dbReference>
<dbReference type="InterPro" id="IPR036638">
    <property type="entry name" value="HLH_DNA-bd_sf"/>
</dbReference>
<dbReference type="Proteomes" id="UP001369086">
    <property type="component" value="Unassembled WGS sequence"/>
</dbReference>
<gene>
    <name evidence="11" type="ORF">HHUSO_G5647</name>
</gene>
<accession>A0ABR1A1I1</accession>
<keyword evidence="5" id="KW-0539">Nucleus</keyword>
<dbReference type="SMART" id="SM00353">
    <property type="entry name" value="HLH"/>
    <property type="match status" value="1"/>
</dbReference>
<comment type="subunit">
    <text evidence="6">Heterodimer with other HLH proteins.</text>
</comment>
<evidence type="ECO:0000313" key="11">
    <source>
        <dbReference type="EMBL" id="KAK6490943.1"/>
    </source>
</evidence>
<evidence type="ECO:0000256" key="6">
    <source>
        <dbReference type="ARBA" id="ARBA00038627"/>
    </source>
</evidence>
<dbReference type="Gene3D" id="4.10.280.10">
    <property type="entry name" value="Helix-loop-helix DNA-binding domain"/>
    <property type="match status" value="1"/>
</dbReference>
<dbReference type="PROSITE" id="PS50888">
    <property type="entry name" value="BHLH"/>
    <property type="match status" value="1"/>
</dbReference>
<evidence type="ECO:0000256" key="7">
    <source>
        <dbReference type="ARBA" id="ARBA00040558"/>
    </source>
</evidence>
<evidence type="ECO:0000313" key="12">
    <source>
        <dbReference type="Proteomes" id="UP001369086"/>
    </source>
</evidence>
<keyword evidence="3" id="KW-0805">Transcription regulation</keyword>
<dbReference type="EMBL" id="JAHFZB010000004">
    <property type="protein sequence ID" value="KAK6490943.1"/>
    <property type="molecule type" value="Genomic_DNA"/>
</dbReference>
<dbReference type="InterPro" id="IPR026052">
    <property type="entry name" value="DNA-bd_prot-inh"/>
</dbReference>
<keyword evidence="2" id="KW-0678">Repressor</keyword>
<sequence length="164" mass="18631">MKAVVSPGCPQKDSSNCSELALRCLSEHSLSIARCKMEEDSLCLQYDMNDCYSRLKRLVPTIPRDKKVSRVEILQHVIDYILDLQFALEAHPVLLSQQHGNCPSANRRAPLSALNTDQVSRVKRCCVPWLVCVPPRTNCGEKTDTFLFFIMFVKYKMSFGVTFV</sequence>
<evidence type="ECO:0000256" key="1">
    <source>
        <dbReference type="ARBA" id="ARBA00004123"/>
    </source>
</evidence>
<keyword evidence="12" id="KW-1185">Reference proteome</keyword>
<evidence type="ECO:0000259" key="10">
    <source>
        <dbReference type="PROSITE" id="PS50888"/>
    </source>
</evidence>
<evidence type="ECO:0000256" key="8">
    <source>
        <dbReference type="ARBA" id="ARBA00042952"/>
    </source>
</evidence>
<keyword evidence="4" id="KW-0804">Transcription</keyword>
<evidence type="ECO:0000256" key="9">
    <source>
        <dbReference type="ARBA" id="ARBA00043118"/>
    </source>
</evidence>
<evidence type="ECO:0000256" key="4">
    <source>
        <dbReference type="ARBA" id="ARBA00023163"/>
    </source>
</evidence>
<protein>
    <recommendedName>
        <fullName evidence="7">DNA-binding protein inhibitor ID-4</fullName>
    </recommendedName>
    <alternativeName>
        <fullName evidence="9">Inhibitor of DNA binding 4</fullName>
    </alternativeName>
    <alternativeName>
        <fullName evidence="8">Inhibitor of differentiation 4</fullName>
    </alternativeName>
</protein>